<evidence type="ECO:0000313" key="2">
    <source>
        <dbReference type="Proteomes" id="UP000093943"/>
    </source>
</evidence>
<name>A0A1A2XGE4_MYCSD</name>
<dbReference type="EMBL" id="LZKG01000165">
    <property type="protein sequence ID" value="OBI24755.1"/>
    <property type="molecule type" value="Genomic_DNA"/>
</dbReference>
<dbReference type="Proteomes" id="UP000093943">
    <property type="component" value="Unassembled WGS sequence"/>
</dbReference>
<accession>A0A1A2XGE4</accession>
<dbReference type="AlphaFoldDB" id="A0A1A2XGE4"/>
<proteinExistence type="predicted"/>
<gene>
    <name evidence="1" type="ORF">A5710_10460</name>
</gene>
<reference evidence="2" key="1">
    <citation type="submission" date="2016-06" db="EMBL/GenBank/DDBJ databases">
        <authorList>
            <person name="Sutton G."/>
            <person name="Brinkac L."/>
            <person name="Sanka R."/>
            <person name="Adams M."/>
            <person name="Lau E."/>
            <person name="Sam S."/>
            <person name="Sreng N."/>
            <person name="Him V."/>
            <person name="Kerleguer A."/>
            <person name="Cheng S."/>
        </authorList>
    </citation>
    <scope>NUCLEOTIDE SEQUENCE [LARGE SCALE GENOMIC DNA]</scope>
    <source>
        <strain evidence="2">E1876</strain>
    </source>
</reference>
<sequence length="70" mass="8307">MSHVDAFLEGERQGWTLRQEYYDRSPRRRCELWDNPVLDKWIVVKFKGQKIKEALTGDGIDTIRVGRDEV</sequence>
<evidence type="ECO:0000313" key="1">
    <source>
        <dbReference type="EMBL" id="OBI24755.1"/>
    </source>
</evidence>
<protein>
    <submittedName>
        <fullName evidence="1">Uncharacterized protein</fullName>
    </submittedName>
</protein>
<organism evidence="1 2">
    <name type="scientific">Mycolicibacter sinensis (strain JDM601)</name>
    <name type="common">Mycobacterium sinense</name>
    <dbReference type="NCBI Taxonomy" id="875328"/>
    <lineage>
        <taxon>Bacteria</taxon>
        <taxon>Bacillati</taxon>
        <taxon>Actinomycetota</taxon>
        <taxon>Actinomycetes</taxon>
        <taxon>Mycobacteriales</taxon>
        <taxon>Mycobacteriaceae</taxon>
        <taxon>Mycolicibacter</taxon>
    </lineage>
</organism>
<comment type="caution">
    <text evidence="1">The sequence shown here is derived from an EMBL/GenBank/DDBJ whole genome shotgun (WGS) entry which is preliminary data.</text>
</comment>